<reference evidence="11 12" key="1">
    <citation type="submission" date="2020-10" db="EMBL/GenBank/DDBJ databases">
        <authorList>
            <person name="Castelo-Branco R."/>
            <person name="Eusebio N."/>
            <person name="Adriana R."/>
            <person name="Vieira A."/>
            <person name="Brugerolle De Fraissinette N."/>
            <person name="Rezende De Castro R."/>
            <person name="Schneider M.P."/>
            <person name="Vasconcelos V."/>
            <person name="Leao P.N."/>
        </authorList>
    </citation>
    <scope>NUCLEOTIDE SEQUENCE [LARGE SCALE GENOMIC DNA]</scope>
    <source>
        <strain evidence="11 12">LEGE 06226</strain>
    </source>
</reference>
<keyword evidence="4 9" id="KW-0547">Nucleotide-binding</keyword>
<dbReference type="PROSITE" id="PS00107">
    <property type="entry name" value="PROTEIN_KINASE_ATP"/>
    <property type="match status" value="1"/>
</dbReference>
<keyword evidence="5" id="KW-0418">Kinase</keyword>
<evidence type="ECO:0000259" key="10">
    <source>
        <dbReference type="PROSITE" id="PS50011"/>
    </source>
</evidence>
<dbReference type="InterPro" id="IPR011009">
    <property type="entry name" value="Kinase-like_dom_sf"/>
</dbReference>
<evidence type="ECO:0000256" key="8">
    <source>
        <dbReference type="ARBA" id="ARBA00048679"/>
    </source>
</evidence>
<feature type="domain" description="Protein kinase" evidence="10">
    <location>
        <begin position="32"/>
        <end position="312"/>
    </location>
</feature>
<dbReference type="PANTHER" id="PTHR24363">
    <property type="entry name" value="SERINE/THREONINE PROTEIN KINASE"/>
    <property type="match status" value="1"/>
</dbReference>
<sequence length="476" mass="54064">MKCFNPDCLHQNTQLTNFCQKCGQKLLLTERYRAHSYLGEGGFGRTFIGVDQNRRNSSCVIKQFLPLSQNSGALQKCIQLFEQEAELLEKLGKHPQIPDLLAFFEQDGKLYLIQEYIEGQDLLKELKQQGIFNETKLKSFLVEMLPILDFIHNKSIIHRDIKPENIIRRKNKLDPTIYGQISDLVLIDFGVSRQVSATIMTRMGTVTGTPGYASPEQLRGVTNASSDMYSLAITAIRLLTGVFPQERNGTLVDEIFDHYNLGWVWKEWLSKNRLSISQNLASVLDKMLADKPSDRFGSAQEVLTAIGQRSFAPLPQPQPAPKPNIKLQTSKANFTKLDQLLSTEKWKEADQETGRVMCQIMGREKKGWLTTDNCRNFPREELGIIDQLWLKYSEGRFGFSVQKQIWLEEGGKLDGNWDAATFEKLANRVGWMEKGKWLNYEQLTFNKNALPGHLPCNVFGSCGGGWVLLSSLNSNT</sequence>
<dbReference type="Pfam" id="PF05419">
    <property type="entry name" value="GUN4"/>
    <property type="match status" value="1"/>
</dbReference>
<feature type="binding site" evidence="9">
    <location>
        <position position="62"/>
    </location>
    <ligand>
        <name>ATP</name>
        <dbReference type="ChEBI" id="CHEBI:30616"/>
    </ligand>
</feature>
<name>A0ABR9UH86_9CYAN</name>
<comment type="caution">
    <text evidence="11">The sequence shown here is derived from an EMBL/GenBank/DDBJ whole genome shotgun (WGS) entry which is preliminary data.</text>
</comment>
<keyword evidence="3" id="KW-0808">Transferase</keyword>
<evidence type="ECO:0000256" key="1">
    <source>
        <dbReference type="ARBA" id="ARBA00012513"/>
    </source>
</evidence>
<dbReference type="CDD" id="cd14014">
    <property type="entry name" value="STKc_PknB_like"/>
    <property type="match status" value="1"/>
</dbReference>
<dbReference type="SUPFAM" id="SSF140869">
    <property type="entry name" value="GUN4-like"/>
    <property type="match status" value="1"/>
</dbReference>
<evidence type="ECO:0000256" key="5">
    <source>
        <dbReference type="ARBA" id="ARBA00022777"/>
    </source>
</evidence>
<dbReference type="SUPFAM" id="SSF56112">
    <property type="entry name" value="Protein kinase-like (PK-like)"/>
    <property type="match status" value="1"/>
</dbReference>
<evidence type="ECO:0000256" key="3">
    <source>
        <dbReference type="ARBA" id="ARBA00022679"/>
    </source>
</evidence>
<dbReference type="InterPro" id="IPR037215">
    <property type="entry name" value="GUN4-like_sf"/>
</dbReference>
<dbReference type="Gene3D" id="1.25.40.620">
    <property type="match status" value="1"/>
</dbReference>
<dbReference type="SMART" id="SM00220">
    <property type="entry name" value="S_TKc"/>
    <property type="match status" value="1"/>
</dbReference>
<dbReference type="Proteomes" id="UP000640725">
    <property type="component" value="Unassembled WGS sequence"/>
</dbReference>
<comment type="catalytic activity">
    <reaction evidence="7">
        <text>L-threonyl-[protein] + ATP = O-phospho-L-threonyl-[protein] + ADP + H(+)</text>
        <dbReference type="Rhea" id="RHEA:46608"/>
        <dbReference type="Rhea" id="RHEA-COMP:11060"/>
        <dbReference type="Rhea" id="RHEA-COMP:11605"/>
        <dbReference type="ChEBI" id="CHEBI:15378"/>
        <dbReference type="ChEBI" id="CHEBI:30013"/>
        <dbReference type="ChEBI" id="CHEBI:30616"/>
        <dbReference type="ChEBI" id="CHEBI:61977"/>
        <dbReference type="ChEBI" id="CHEBI:456216"/>
        <dbReference type="EC" id="2.7.11.1"/>
    </reaction>
</comment>
<dbReference type="RefSeq" id="WP_193871232.1">
    <property type="nucleotide sequence ID" value="NZ_JADEWU010000070.1"/>
</dbReference>
<comment type="catalytic activity">
    <reaction evidence="8">
        <text>L-seryl-[protein] + ATP = O-phospho-L-seryl-[protein] + ADP + H(+)</text>
        <dbReference type="Rhea" id="RHEA:17989"/>
        <dbReference type="Rhea" id="RHEA-COMP:9863"/>
        <dbReference type="Rhea" id="RHEA-COMP:11604"/>
        <dbReference type="ChEBI" id="CHEBI:15378"/>
        <dbReference type="ChEBI" id="CHEBI:29999"/>
        <dbReference type="ChEBI" id="CHEBI:30616"/>
        <dbReference type="ChEBI" id="CHEBI:83421"/>
        <dbReference type="ChEBI" id="CHEBI:456216"/>
        <dbReference type="EC" id="2.7.11.1"/>
    </reaction>
</comment>
<proteinExistence type="predicted"/>
<dbReference type="Gene3D" id="1.10.510.10">
    <property type="entry name" value="Transferase(Phosphotransferase) domain 1"/>
    <property type="match status" value="1"/>
</dbReference>
<dbReference type="InterPro" id="IPR017441">
    <property type="entry name" value="Protein_kinase_ATP_BS"/>
</dbReference>
<dbReference type="Gene3D" id="1.10.10.1770">
    <property type="entry name" value="Gun4-like"/>
    <property type="match status" value="1"/>
</dbReference>
<dbReference type="InterPro" id="IPR008629">
    <property type="entry name" value="GUN4-like"/>
</dbReference>
<dbReference type="Gene3D" id="3.30.200.20">
    <property type="entry name" value="Phosphorylase Kinase, domain 1"/>
    <property type="match status" value="1"/>
</dbReference>
<dbReference type="CDD" id="cd16383">
    <property type="entry name" value="GUN4"/>
    <property type="match status" value="1"/>
</dbReference>
<dbReference type="EMBL" id="JADEWU010000070">
    <property type="protein sequence ID" value="MBE9145833.1"/>
    <property type="molecule type" value="Genomic_DNA"/>
</dbReference>
<evidence type="ECO:0000256" key="9">
    <source>
        <dbReference type="PROSITE-ProRule" id="PRU10141"/>
    </source>
</evidence>
<accession>A0ABR9UH86</accession>
<dbReference type="Pfam" id="PF00069">
    <property type="entry name" value="Pkinase"/>
    <property type="match status" value="1"/>
</dbReference>
<evidence type="ECO:0000256" key="6">
    <source>
        <dbReference type="ARBA" id="ARBA00022840"/>
    </source>
</evidence>
<dbReference type="InterPro" id="IPR000719">
    <property type="entry name" value="Prot_kinase_dom"/>
</dbReference>
<protein>
    <recommendedName>
        <fullName evidence="1">non-specific serine/threonine protein kinase</fullName>
        <ecNumber evidence="1">2.7.11.1</ecNumber>
    </recommendedName>
</protein>
<gene>
    <name evidence="11" type="ORF">IQ236_21825</name>
</gene>
<dbReference type="PANTHER" id="PTHR24363:SF0">
    <property type="entry name" value="SERINE_THREONINE KINASE LIKE DOMAIN CONTAINING 1"/>
    <property type="match status" value="1"/>
</dbReference>
<dbReference type="EC" id="2.7.11.1" evidence="1"/>
<keyword evidence="6 9" id="KW-0067">ATP-binding</keyword>
<dbReference type="PROSITE" id="PS50011">
    <property type="entry name" value="PROTEIN_KINASE_DOM"/>
    <property type="match status" value="1"/>
</dbReference>
<evidence type="ECO:0000313" key="11">
    <source>
        <dbReference type="EMBL" id="MBE9145833.1"/>
    </source>
</evidence>
<evidence type="ECO:0000256" key="7">
    <source>
        <dbReference type="ARBA" id="ARBA00047899"/>
    </source>
</evidence>
<evidence type="ECO:0000256" key="4">
    <source>
        <dbReference type="ARBA" id="ARBA00022741"/>
    </source>
</evidence>
<keyword evidence="12" id="KW-1185">Reference proteome</keyword>
<evidence type="ECO:0000313" key="12">
    <source>
        <dbReference type="Proteomes" id="UP000640725"/>
    </source>
</evidence>
<evidence type="ECO:0000256" key="2">
    <source>
        <dbReference type="ARBA" id="ARBA00022527"/>
    </source>
</evidence>
<keyword evidence="2" id="KW-0723">Serine/threonine-protein kinase</keyword>
<organism evidence="11 12">
    <name type="scientific">Planktothrix mougeotii LEGE 06226</name>
    <dbReference type="NCBI Taxonomy" id="1828728"/>
    <lineage>
        <taxon>Bacteria</taxon>
        <taxon>Bacillati</taxon>
        <taxon>Cyanobacteriota</taxon>
        <taxon>Cyanophyceae</taxon>
        <taxon>Oscillatoriophycideae</taxon>
        <taxon>Oscillatoriales</taxon>
        <taxon>Microcoleaceae</taxon>
        <taxon>Planktothrix</taxon>
    </lineage>
</organism>